<evidence type="ECO:0000313" key="1">
    <source>
        <dbReference type="EMBL" id="KAA0042122.1"/>
    </source>
</evidence>
<reference evidence="3 4" key="1">
    <citation type="submission" date="2019-08" db="EMBL/GenBank/DDBJ databases">
        <title>Draft genome sequences of two oriental melons (Cucumis melo L. var makuwa).</title>
        <authorList>
            <person name="Kwon S.-Y."/>
        </authorList>
    </citation>
    <scope>NUCLEOTIDE SEQUENCE [LARGE SCALE GENOMIC DNA]</scope>
    <source>
        <strain evidence="4">cv. Chang Bougi</strain>
        <strain evidence="3">cv. SW 3</strain>
        <tissue evidence="2">Leaf</tissue>
    </source>
</reference>
<keyword evidence="2" id="KW-0255">Endonuclease</keyword>
<accession>A0A5D3D2R8</accession>
<dbReference type="Proteomes" id="UP000321393">
    <property type="component" value="Unassembled WGS sequence"/>
</dbReference>
<evidence type="ECO:0000313" key="3">
    <source>
        <dbReference type="Proteomes" id="UP000321393"/>
    </source>
</evidence>
<organism evidence="2 4">
    <name type="scientific">Cucumis melo var. makuwa</name>
    <name type="common">Oriental melon</name>
    <dbReference type="NCBI Taxonomy" id="1194695"/>
    <lineage>
        <taxon>Eukaryota</taxon>
        <taxon>Viridiplantae</taxon>
        <taxon>Streptophyta</taxon>
        <taxon>Embryophyta</taxon>
        <taxon>Tracheophyta</taxon>
        <taxon>Spermatophyta</taxon>
        <taxon>Magnoliopsida</taxon>
        <taxon>eudicotyledons</taxon>
        <taxon>Gunneridae</taxon>
        <taxon>Pentapetalae</taxon>
        <taxon>rosids</taxon>
        <taxon>fabids</taxon>
        <taxon>Cucurbitales</taxon>
        <taxon>Cucurbitaceae</taxon>
        <taxon>Benincaseae</taxon>
        <taxon>Cucumis</taxon>
    </lineage>
</organism>
<dbReference type="Proteomes" id="UP000321947">
    <property type="component" value="Unassembled WGS sequence"/>
</dbReference>
<dbReference type="GO" id="GO:0004519">
    <property type="term" value="F:endonuclease activity"/>
    <property type="evidence" value="ECO:0007669"/>
    <property type="project" value="UniProtKB-KW"/>
</dbReference>
<sequence length="158" mass="17251">MVSIDRLIPSTDDALLALTSQDFDPILFAFGIGVMINKDSRGHSYFIARVSGAIYLVNSINEGDLSLLTSYAKGWGEAYSLPTSSSPNASKQNPSVGTLRAINLYGGHLAHAPHTLPWTHGACAHGRVAFVCMEAHMVHANWAWGHAWWWALKSFNNL</sequence>
<keyword evidence="2" id="KW-0540">Nuclease</keyword>
<protein>
    <submittedName>
        <fullName evidence="1 2">rRNA intron-encoded homing endonuclease</fullName>
    </submittedName>
</protein>
<keyword evidence="2" id="KW-0378">Hydrolase</keyword>
<proteinExistence type="predicted"/>
<name>A0A5D3D2R8_CUCMM</name>
<comment type="caution">
    <text evidence="2">The sequence shown here is derived from an EMBL/GenBank/DDBJ whole genome shotgun (WGS) entry which is preliminary data.</text>
</comment>
<evidence type="ECO:0000313" key="2">
    <source>
        <dbReference type="EMBL" id="TYK18065.1"/>
    </source>
</evidence>
<gene>
    <name evidence="2" type="ORF">E5676_scaffold306G003930</name>
    <name evidence="1" type="ORF">E6C27_scaffold67G006030</name>
</gene>
<dbReference type="EMBL" id="SSTE01016227">
    <property type="protein sequence ID" value="KAA0042122.1"/>
    <property type="molecule type" value="Genomic_DNA"/>
</dbReference>
<evidence type="ECO:0000313" key="4">
    <source>
        <dbReference type="Proteomes" id="UP000321947"/>
    </source>
</evidence>
<dbReference type="AlphaFoldDB" id="A0A5D3D2R8"/>
<dbReference type="EMBL" id="SSTD01007940">
    <property type="protein sequence ID" value="TYK18065.1"/>
    <property type="molecule type" value="Genomic_DNA"/>
</dbReference>